<gene>
    <name evidence="2" type="ORF">PV08_01946</name>
</gene>
<accession>A0A0D1Z126</accession>
<dbReference type="EMBL" id="KN847492">
    <property type="protein sequence ID" value="KIW21366.1"/>
    <property type="molecule type" value="Genomic_DNA"/>
</dbReference>
<proteinExistence type="predicted"/>
<keyword evidence="3" id="KW-1185">Reference proteome</keyword>
<feature type="region of interest" description="Disordered" evidence="1">
    <location>
        <begin position="473"/>
        <end position="497"/>
    </location>
</feature>
<dbReference type="GeneID" id="27329029"/>
<evidence type="ECO:0000313" key="3">
    <source>
        <dbReference type="Proteomes" id="UP000053328"/>
    </source>
</evidence>
<dbReference type="InterPro" id="IPR027796">
    <property type="entry name" value="OTT_1508_deam-like"/>
</dbReference>
<reference evidence="2 3" key="1">
    <citation type="submission" date="2015-01" db="EMBL/GenBank/DDBJ databases">
        <title>The Genome Sequence of Exophiala spinifera CBS89968.</title>
        <authorList>
            <consortium name="The Broad Institute Genomics Platform"/>
            <person name="Cuomo C."/>
            <person name="de Hoog S."/>
            <person name="Gorbushina A."/>
            <person name="Stielow B."/>
            <person name="Teixiera M."/>
            <person name="Abouelleil A."/>
            <person name="Chapman S.B."/>
            <person name="Priest M."/>
            <person name="Young S.K."/>
            <person name="Wortman J."/>
            <person name="Nusbaum C."/>
            <person name="Birren B."/>
        </authorList>
    </citation>
    <scope>NUCLEOTIDE SEQUENCE [LARGE SCALE GENOMIC DNA]</scope>
    <source>
        <strain evidence="2 3">CBS 89968</strain>
    </source>
</reference>
<dbReference type="Pfam" id="PF14441">
    <property type="entry name" value="OTT_1508_deam"/>
    <property type="match status" value="1"/>
</dbReference>
<dbReference type="VEuPathDB" id="FungiDB:PV08_01946"/>
<dbReference type="AlphaFoldDB" id="A0A0D1Z126"/>
<evidence type="ECO:0000313" key="2">
    <source>
        <dbReference type="EMBL" id="KIW21366.1"/>
    </source>
</evidence>
<protein>
    <submittedName>
        <fullName evidence="2">Uncharacterized protein</fullName>
    </submittedName>
</protein>
<dbReference type="RefSeq" id="XP_016241582.1">
    <property type="nucleotide sequence ID" value="XM_016376306.1"/>
</dbReference>
<dbReference type="HOGENOM" id="CLU_352671_0_0_1"/>
<dbReference type="Proteomes" id="UP000053328">
    <property type="component" value="Unassembled WGS sequence"/>
</dbReference>
<sequence length="797" mass="91175">MATAESSQSGHFKSNADSTVWRLPGIDKDSFYAAALYLHAAAENLETKPFWEASDAFPDERNFLDHLANCFARSKLQDARDHVSATAMVRNKERKTITVYIAKNRSDKQYSPPPSGGKETAIRNENEEFAARLMQWFTSLASQHATSGQLHNDKSHVRSDIFRSMCKSSESRLEYYIARIGDADVELLGTTAELDLVGKSRDGWRKVVPLVERCSQYKDEESQLLNLEAEKAELLAAYARDAGNIRRDADFLALVHEVEAPTLENSVKLKGLAQVVKWINYLGRVFSAFDYFPRFCGSEARQGYVFDYVLLASQEDDWYGTAYMQKMQSWTGNLDLAQERRIPIVVNGRASWEISSVQNIMDSVVHESGNKARVHCEMQLLMYFSQTGVEQCLNYFGCSKKSCWLCWQMIRHNSKHSVRGTHRKLYPRWAFPFNFDPSQPAIAEGLTNAYSEMMATIRDLVINQKPVRSMAPYPQSSALITPPRRSGKRHDPLQDSESGIFSSNPVAVEGKRPVAEVPALLLPGTGRIRQVRQLKVHAYKTDVNDVNSLLYTKSLLFQDQGVTLAFQLANLPASFDMVSSFEDFRQRCWLPTTFKEVKLERINENLGDIRTHPDRKTKLVQTVYALWYRSASSLPANPILLELYRSGQGKDPQKFPWRGDVIIHSVQPQKRQYPSALSTDSSDIDAESCLRTLERYFCGIGADLAVRQEASDTDFAESRYSILEIAKESKEMNRMMVEWSKEMNRMMVEWSKEMNRMMVEWSKERENSMVELSKKTENRMVEVYHRALEKLEAMTER</sequence>
<name>A0A0D1Z126_9EURO</name>
<dbReference type="OrthoDB" id="4158700at2759"/>
<dbReference type="STRING" id="91928.A0A0D1Z126"/>
<organism evidence="2 3">
    <name type="scientific">Exophiala spinifera</name>
    <dbReference type="NCBI Taxonomy" id="91928"/>
    <lineage>
        <taxon>Eukaryota</taxon>
        <taxon>Fungi</taxon>
        <taxon>Dikarya</taxon>
        <taxon>Ascomycota</taxon>
        <taxon>Pezizomycotina</taxon>
        <taxon>Eurotiomycetes</taxon>
        <taxon>Chaetothyriomycetidae</taxon>
        <taxon>Chaetothyriales</taxon>
        <taxon>Herpotrichiellaceae</taxon>
        <taxon>Exophiala</taxon>
    </lineage>
</organism>
<evidence type="ECO:0000256" key="1">
    <source>
        <dbReference type="SAM" id="MobiDB-lite"/>
    </source>
</evidence>